<protein>
    <submittedName>
        <fullName evidence="3">ANTH domain-containing protein</fullName>
    </submittedName>
</protein>
<dbReference type="OrthoDB" id="5807141at2759"/>
<sequence>MFRERFLNCELCARLDEYAGLLVERIAEFNSLTFSEVYTTAPMEPPRQVPQMYEDIDPSQLLADGTVMSPPQQTVEISSHSSESAKLNNLMSLSSKRMKLEPDEVSLFSLLYLLIHMIRNFPTFITPGI</sequence>
<dbReference type="Proteomes" id="UP000050761">
    <property type="component" value="Unassembled WGS sequence"/>
</dbReference>
<accession>A0A3P8FU00</accession>
<dbReference type="EMBL" id="UZAH01033131">
    <property type="protein sequence ID" value="VDP26519.1"/>
    <property type="molecule type" value="Genomic_DNA"/>
</dbReference>
<name>A0A183GGH6_HELPZ</name>
<evidence type="ECO:0000313" key="3">
    <source>
        <dbReference type="WBParaSite" id="HPBE_0002157101-mRNA-1"/>
    </source>
</evidence>
<reference evidence="3" key="2">
    <citation type="submission" date="2019-09" db="UniProtKB">
        <authorList>
            <consortium name="WormBaseParasite"/>
        </authorList>
    </citation>
    <scope>IDENTIFICATION</scope>
</reference>
<accession>A0A183GGH6</accession>
<keyword evidence="2" id="KW-1185">Reference proteome</keyword>
<reference evidence="1 2" key="1">
    <citation type="submission" date="2018-11" db="EMBL/GenBank/DDBJ databases">
        <authorList>
            <consortium name="Pathogen Informatics"/>
        </authorList>
    </citation>
    <scope>NUCLEOTIDE SEQUENCE [LARGE SCALE GENOMIC DNA]</scope>
</reference>
<organism evidence="2 3">
    <name type="scientific">Heligmosomoides polygyrus</name>
    <name type="common">Parasitic roundworm</name>
    <dbReference type="NCBI Taxonomy" id="6339"/>
    <lineage>
        <taxon>Eukaryota</taxon>
        <taxon>Metazoa</taxon>
        <taxon>Ecdysozoa</taxon>
        <taxon>Nematoda</taxon>
        <taxon>Chromadorea</taxon>
        <taxon>Rhabditida</taxon>
        <taxon>Rhabditina</taxon>
        <taxon>Rhabditomorpha</taxon>
        <taxon>Strongyloidea</taxon>
        <taxon>Heligmosomidae</taxon>
        <taxon>Heligmosomoides</taxon>
    </lineage>
</organism>
<evidence type="ECO:0000313" key="2">
    <source>
        <dbReference type="Proteomes" id="UP000050761"/>
    </source>
</evidence>
<proteinExistence type="predicted"/>
<gene>
    <name evidence="1" type="ORF">HPBE_LOCUS21570</name>
</gene>
<dbReference type="WBParaSite" id="HPBE_0002157101-mRNA-1">
    <property type="protein sequence ID" value="HPBE_0002157101-mRNA-1"/>
    <property type="gene ID" value="HPBE_0002157101"/>
</dbReference>
<evidence type="ECO:0000313" key="1">
    <source>
        <dbReference type="EMBL" id="VDP26519.1"/>
    </source>
</evidence>
<dbReference type="AlphaFoldDB" id="A0A183GGH6"/>